<feature type="chain" id="PRO_5039892361" evidence="1">
    <location>
        <begin position="25"/>
        <end position="230"/>
    </location>
</feature>
<dbReference type="OrthoDB" id="776842at2759"/>
<protein>
    <submittedName>
        <fullName evidence="2">Uncharacterized protein</fullName>
    </submittedName>
</protein>
<accession>A0A9K3PYS2</accession>
<feature type="signal peptide" evidence="1">
    <location>
        <begin position="1"/>
        <end position="24"/>
    </location>
</feature>
<reference evidence="2" key="1">
    <citation type="journal article" date="2021" name="Sci. Rep.">
        <title>Diploid genomic architecture of Nitzschia inconspicua, an elite biomass production diatom.</title>
        <authorList>
            <person name="Oliver A."/>
            <person name="Podell S."/>
            <person name="Pinowska A."/>
            <person name="Traller J.C."/>
            <person name="Smith S.R."/>
            <person name="McClure R."/>
            <person name="Beliaev A."/>
            <person name="Bohutskyi P."/>
            <person name="Hill E.A."/>
            <person name="Rabines A."/>
            <person name="Zheng H."/>
            <person name="Allen L.Z."/>
            <person name="Kuo A."/>
            <person name="Grigoriev I.V."/>
            <person name="Allen A.E."/>
            <person name="Hazlebeck D."/>
            <person name="Allen E.E."/>
        </authorList>
    </citation>
    <scope>NUCLEOTIDE SEQUENCE</scope>
    <source>
        <strain evidence="2">Hildebrandi</strain>
    </source>
</reference>
<evidence type="ECO:0000313" key="2">
    <source>
        <dbReference type="EMBL" id="KAG7364255.1"/>
    </source>
</evidence>
<dbReference type="EMBL" id="JAGRRH010000009">
    <property type="protein sequence ID" value="KAG7364255.1"/>
    <property type="molecule type" value="Genomic_DNA"/>
</dbReference>
<dbReference type="AlphaFoldDB" id="A0A9K3PYS2"/>
<gene>
    <name evidence="2" type="ORF">IV203_037457</name>
</gene>
<dbReference type="Proteomes" id="UP000693970">
    <property type="component" value="Unassembled WGS sequence"/>
</dbReference>
<reference evidence="2" key="2">
    <citation type="submission" date="2021-04" db="EMBL/GenBank/DDBJ databases">
        <authorList>
            <person name="Podell S."/>
        </authorList>
    </citation>
    <scope>NUCLEOTIDE SEQUENCE</scope>
    <source>
        <strain evidence="2">Hildebrandi</strain>
    </source>
</reference>
<keyword evidence="1" id="KW-0732">Signal</keyword>
<name>A0A9K3PYS2_9STRA</name>
<keyword evidence="3" id="KW-1185">Reference proteome</keyword>
<proteinExistence type="predicted"/>
<organism evidence="2 3">
    <name type="scientific">Nitzschia inconspicua</name>
    <dbReference type="NCBI Taxonomy" id="303405"/>
    <lineage>
        <taxon>Eukaryota</taxon>
        <taxon>Sar</taxon>
        <taxon>Stramenopiles</taxon>
        <taxon>Ochrophyta</taxon>
        <taxon>Bacillariophyta</taxon>
        <taxon>Bacillariophyceae</taxon>
        <taxon>Bacillariophycidae</taxon>
        <taxon>Bacillariales</taxon>
        <taxon>Bacillariaceae</taxon>
        <taxon>Nitzschia</taxon>
    </lineage>
</organism>
<evidence type="ECO:0000256" key="1">
    <source>
        <dbReference type="SAM" id="SignalP"/>
    </source>
</evidence>
<evidence type="ECO:0000313" key="3">
    <source>
        <dbReference type="Proteomes" id="UP000693970"/>
    </source>
</evidence>
<comment type="caution">
    <text evidence="2">The sequence shown here is derived from an EMBL/GenBank/DDBJ whole genome shotgun (WGS) entry which is preliminary data.</text>
</comment>
<sequence length="230" mass="25262">MTTPLLSSRLVFSLLACIIVAVAGQSNDFVALQTRLEKAIFGLTVNAAAFQDPTSYQSKALQRTSQQEGVYGFTDSKIAQYYILYCLYYATYAVPNEITLSDPRFEEIIFPTWLISTNWDKVNVDPCDGWYGIVCDTNGKVAEIILSQNILTGKWPEEVKLLAGDGPFSTGAGNITQIDLFRNEFLTNGGDSSWMSDLGSGITTIMLEETGFRGDLPLMAASQTLHHASI</sequence>